<name>A0A3A8FAS5_9GAMM</name>
<keyword evidence="2" id="KW-1185">Reference proteome</keyword>
<dbReference type="AlphaFoldDB" id="A0A3A8FAS5"/>
<evidence type="ECO:0000313" key="2">
    <source>
        <dbReference type="Proteomes" id="UP000280405"/>
    </source>
</evidence>
<dbReference type="InterPro" id="IPR000015">
    <property type="entry name" value="Fimb_usher"/>
</dbReference>
<dbReference type="InterPro" id="IPR042186">
    <property type="entry name" value="FimD_plug_dom"/>
</dbReference>
<dbReference type="Gene3D" id="2.60.40.2610">
    <property type="entry name" value="Outer membrane usher protein FimD, plug domain"/>
    <property type="match status" value="1"/>
</dbReference>
<dbReference type="InterPro" id="IPR043142">
    <property type="entry name" value="PapC-like_C_sf"/>
</dbReference>
<comment type="caution">
    <text evidence="1">The sequence shown here is derived from an EMBL/GenBank/DDBJ whole genome shotgun (WGS) entry which is preliminary data.</text>
</comment>
<dbReference type="Pfam" id="PF00577">
    <property type="entry name" value="Usher"/>
    <property type="match status" value="1"/>
</dbReference>
<dbReference type="GO" id="GO:0009279">
    <property type="term" value="C:cell outer membrane"/>
    <property type="evidence" value="ECO:0007669"/>
    <property type="project" value="TreeGrafter"/>
</dbReference>
<dbReference type="Gene3D" id="2.60.40.2070">
    <property type="match status" value="1"/>
</dbReference>
<protein>
    <submittedName>
        <fullName evidence="1">Fimbrial biogenesis outer membrane usher protein</fullName>
    </submittedName>
</protein>
<dbReference type="Proteomes" id="UP000280405">
    <property type="component" value="Unassembled WGS sequence"/>
</dbReference>
<gene>
    <name evidence="1" type="ORF">D7V20_04860</name>
</gene>
<reference evidence="1 2" key="1">
    <citation type="submission" date="2018-09" db="EMBL/GenBank/DDBJ databases">
        <title>The draft genome of Acinetobacter spp. strains.</title>
        <authorList>
            <person name="Qin J."/>
            <person name="Feng Y."/>
            <person name="Zong Z."/>
        </authorList>
    </citation>
    <scope>NUCLEOTIDE SEQUENCE [LARGE SCALE GENOMIC DNA]</scope>
    <source>
        <strain evidence="1 2">WCHAc060115</strain>
    </source>
</reference>
<dbReference type="OrthoDB" id="8587at2"/>
<proteinExistence type="predicted"/>
<sequence length="766" mass="86821">MYARTLLFIQCVLCGVVTTQANTDIPQNVTISNIWLNGIDRNTETLLLEENQSKYVECAVLEKLQILIAKLQKNPIQAQYCLVTDGKVNAEVDLALQSIKIDLPADYFVGSDLGQEKPMPNPAHFGAFLNYDLFYGQDNDNRNFNTLAELGVFKDYWLFKNAMIYRDSAEDQKVVRLNTVIDIDFPERYTRLTVGDTTTVSNPLINSFRFGGITYGTNFTEHPDFIYWNMPTLKGSALLPSTVDLYINGVNIYQQNVTPGHYALQSGANIQQAGEAQIVVEDVLGNRTVQKFPVYINSRLLKPDLNEYSFSLGKIRYNYEYADDDYREFFSNVYFRRGISDQTTLGFNAAYSKDLQNFGLLWTQGISRFALLDLSVSGSRTSLDEGYSIGASLTRSVGNLSMGLSSKYSNPEYKSLGYSDFIETTKFDNLAYLSFYNVPYLNNVNVNYVERRYHENAQFNLPDAKIFNLGFSRMVGEKISFSASYFKEFQDGGNEGAFFSFSYYFDNKRSVYVDHTTDNESRLRWVSNSPVQNGIDYSLGVNQEDGAVSYNGYAMFKSTYGDLGVSYDRSAENFHNTQVTYRGAFTLLGGHTAMTKYVDNAFALVKVGDYADVDVFRSLSPIGATRKDGSLFVHNIVPYISYDLSFAQDQIPIEDKIEYADKKLIALNQRGYVVDFPIYKTKLMVVKLLTPDHKTLSRASEVYIDDNRQEFSPVDADGKVYLYGLKPSKYRLFVKTSGDRTCNAQLDIPQDRLNEMASKVIELICE</sequence>
<organism evidence="1 2">
    <name type="scientific">Acinetobacter rongchengensis</name>
    <dbReference type="NCBI Taxonomy" id="2419601"/>
    <lineage>
        <taxon>Bacteria</taxon>
        <taxon>Pseudomonadati</taxon>
        <taxon>Pseudomonadota</taxon>
        <taxon>Gammaproteobacteria</taxon>
        <taxon>Moraxellales</taxon>
        <taxon>Moraxellaceae</taxon>
        <taxon>Acinetobacter</taxon>
    </lineage>
</organism>
<dbReference type="Gene3D" id="2.60.40.3110">
    <property type="match status" value="1"/>
</dbReference>
<evidence type="ECO:0000313" key="1">
    <source>
        <dbReference type="EMBL" id="RKG39524.1"/>
    </source>
</evidence>
<dbReference type="RefSeq" id="WP_120383201.1">
    <property type="nucleotide sequence ID" value="NZ_RAXT01000005.1"/>
</dbReference>
<dbReference type="PANTHER" id="PTHR30451:SF5">
    <property type="entry name" value="SLR0019 PROTEIN"/>
    <property type="match status" value="1"/>
</dbReference>
<dbReference type="EMBL" id="RAXT01000005">
    <property type="protein sequence ID" value="RKG39524.1"/>
    <property type="molecule type" value="Genomic_DNA"/>
</dbReference>
<dbReference type="GO" id="GO:0009297">
    <property type="term" value="P:pilus assembly"/>
    <property type="evidence" value="ECO:0007669"/>
    <property type="project" value="InterPro"/>
</dbReference>
<dbReference type="PANTHER" id="PTHR30451">
    <property type="entry name" value="OUTER MEMBRANE USHER PROTEIN"/>
    <property type="match status" value="1"/>
</dbReference>
<accession>A0A3A8FAS5</accession>
<dbReference type="GO" id="GO:0015473">
    <property type="term" value="F:fimbrial usher porin activity"/>
    <property type="evidence" value="ECO:0007669"/>
    <property type="project" value="InterPro"/>
</dbReference>